<sequence length="472" mass="52023">MAASQLAALDEAGEGAPDETCPGKANPTLLYSEGHRLALETLLSDGAGAFASCLLREKLPPFLAAEEVQSLEAQAEDWGPGDEGAPNQQRGTDVPEQASLTYFPGRSDEPPPDLGLGWPESQPWKGITRARLYTQPPGDGDPSIKELVRKTIQEAQKLIAVVMDVFTDPDLLMDLREAATRRGVPVYILLGHRHLPAFLALAQQLGVNPRATENLEVRVLRGCGFQSRRKKHVTGDVREKFVMVDGDCVITGSYSFTWSDSRLHRNLVTLLTGEIWEAFDREFRTLYATSHPLSPSPSSGPFLNVLEGVQLARGRHHIARRRSVAPVLLPPQEEAPQHYLGTWQTSEDSKRPSRTGPALSDVLRNIQRVRPTSGPSPRPSRSLWDLSCLSQLSESSDGDGRLGKEVSDTPAMTLMRQRGASEDPRALVRRWATPAWPVTPGRFHYPLPAHRRLGEEPGQQGHGQPDWAHPHQ</sequence>
<keyword evidence="7" id="KW-1185">Reference proteome</keyword>
<dbReference type="GO" id="GO:0005737">
    <property type="term" value="C:cytoplasm"/>
    <property type="evidence" value="ECO:0007669"/>
    <property type="project" value="UniProtKB-SubCell"/>
</dbReference>
<evidence type="ECO:0000256" key="4">
    <source>
        <dbReference type="SAM" id="MobiDB-lite"/>
    </source>
</evidence>
<evidence type="ECO:0000313" key="6">
    <source>
        <dbReference type="Ensembl" id="ENSVURP00010014325.1"/>
    </source>
</evidence>
<dbReference type="Ensembl" id="ENSVURT00010016309.1">
    <property type="protein sequence ID" value="ENSVURP00010014325.1"/>
    <property type="gene ID" value="ENSVURG00010011013.1"/>
</dbReference>
<keyword evidence="3" id="KW-0963">Cytoplasm</keyword>
<comment type="subcellular location">
    <subcellularLocation>
        <location evidence="1">Cytoplasm</location>
    </subcellularLocation>
</comment>
<feature type="compositionally biased region" description="Low complexity" evidence="4">
    <location>
        <begin position="456"/>
        <end position="465"/>
    </location>
</feature>
<evidence type="ECO:0000256" key="1">
    <source>
        <dbReference type="ARBA" id="ARBA00004496"/>
    </source>
</evidence>
<evidence type="ECO:0000259" key="5">
    <source>
        <dbReference type="Pfam" id="PF07894"/>
    </source>
</evidence>
<organism evidence="6 7">
    <name type="scientific">Vombatus ursinus</name>
    <name type="common">Common wombat</name>
    <dbReference type="NCBI Taxonomy" id="29139"/>
    <lineage>
        <taxon>Eukaryota</taxon>
        <taxon>Metazoa</taxon>
        <taxon>Chordata</taxon>
        <taxon>Craniata</taxon>
        <taxon>Vertebrata</taxon>
        <taxon>Euteleostomi</taxon>
        <taxon>Mammalia</taxon>
        <taxon>Metatheria</taxon>
        <taxon>Diprotodontia</taxon>
        <taxon>Vombatidae</taxon>
        <taxon>Vombatus</taxon>
    </lineage>
</organism>
<feature type="region of interest" description="Disordered" evidence="4">
    <location>
        <begin position="447"/>
        <end position="472"/>
    </location>
</feature>
<evidence type="ECO:0000256" key="3">
    <source>
        <dbReference type="ARBA" id="ARBA00022490"/>
    </source>
</evidence>
<gene>
    <name evidence="6" type="primary">FAM83E</name>
</gene>
<dbReference type="Gene3D" id="3.30.870.10">
    <property type="entry name" value="Endonuclease Chain A"/>
    <property type="match status" value="1"/>
</dbReference>
<feature type="region of interest" description="Disordered" evidence="4">
    <location>
        <begin position="73"/>
        <end position="93"/>
    </location>
</feature>
<dbReference type="SUPFAM" id="SSF56024">
    <property type="entry name" value="Phospholipase D/nuclease"/>
    <property type="match status" value="1"/>
</dbReference>
<name>A0A4X2KY80_VOMUR</name>
<dbReference type="Proteomes" id="UP000314987">
    <property type="component" value="Unassembled WGS sequence"/>
</dbReference>
<protein>
    <submittedName>
        <fullName evidence="6">Family with sequence similarity 83 member E</fullName>
    </submittedName>
</protein>
<dbReference type="FunFam" id="3.30.870.10:FF:000004">
    <property type="entry name" value="protein FAM83H isoform X2"/>
    <property type="match status" value="1"/>
</dbReference>
<evidence type="ECO:0000313" key="7">
    <source>
        <dbReference type="Proteomes" id="UP000314987"/>
    </source>
</evidence>
<dbReference type="InterPro" id="IPR012461">
    <property type="entry name" value="SACK1"/>
</dbReference>
<dbReference type="OMA" id="TYWPGRS"/>
<evidence type="ECO:0000256" key="2">
    <source>
        <dbReference type="ARBA" id="ARBA00006937"/>
    </source>
</evidence>
<dbReference type="InterPro" id="IPR050944">
    <property type="entry name" value="FAM83"/>
</dbReference>
<feature type="region of interest" description="Disordered" evidence="4">
    <location>
        <begin position="393"/>
        <end position="412"/>
    </location>
</feature>
<feature type="region of interest" description="Disordered" evidence="4">
    <location>
        <begin position="1"/>
        <end position="27"/>
    </location>
</feature>
<dbReference type="PANTHER" id="PTHR16181:SF29">
    <property type="entry name" value="PROTEIN FAM83A-RELATED"/>
    <property type="match status" value="1"/>
</dbReference>
<dbReference type="AlphaFoldDB" id="A0A4X2KY80"/>
<dbReference type="GeneTree" id="ENSGT00940000161572"/>
<reference evidence="6" key="2">
    <citation type="submission" date="2025-08" db="UniProtKB">
        <authorList>
            <consortium name="Ensembl"/>
        </authorList>
    </citation>
    <scope>IDENTIFICATION</scope>
</reference>
<dbReference type="GO" id="GO:0019901">
    <property type="term" value="F:protein kinase binding"/>
    <property type="evidence" value="ECO:0007669"/>
    <property type="project" value="Ensembl"/>
</dbReference>
<comment type="similarity">
    <text evidence="2">Belongs to the FAM83 family.</text>
</comment>
<accession>A0A4X2KY80</accession>
<dbReference type="GO" id="GO:0007165">
    <property type="term" value="P:signal transduction"/>
    <property type="evidence" value="ECO:0007669"/>
    <property type="project" value="TreeGrafter"/>
</dbReference>
<dbReference type="Pfam" id="PF07894">
    <property type="entry name" value="SACK1"/>
    <property type="match status" value="1"/>
</dbReference>
<dbReference type="STRING" id="29139.ENSVURP00010014325"/>
<feature type="compositionally biased region" description="Basic and acidic residues" evidence="4">
    <location>
        <begin position="398"/>
        <end position="407"/>
    </location>
</feature>
<reference evidence="7" key="1">
    <citation type="submission" date="2018-12" db="EMBL/GenBank/DDBJ databases">
        <authorList>
            <person name="Yazar S."/>
        </authorList>
    </citation>
    <scope>NUCLEOTIDE SEQUENCE [LARGE SCALE GENOMIC DNA]</scope>
</reference>
<reference evidence="6" key="3">
    <citation type="submission" date="2025-09" db="UniProtKB">
        <authorList>
            <consortium name="Ensembl"/>
        </authorList>
    </citation>
    <scope>IDENTIFICATION</scope>
</reference>
<feature type="domain" description="Scaffolding anchor of CK1" evidence="5">
    <location>
        <begin position="24"/>
        <end position="292"/>
    </location>
</feature>
<proteinExistence type="inferred from homology"/>
<dbReference type="PANTHER" id="PTHR16181">
    <property type="entry name" value="PROTEIN FAM83A-RELATED"/>
    <property type="match status" value="1"/>
</dbReference>